<evidence type="ECO:0000313" key="2">
    <source>
        <dbReference type="Proteomes" id="UP000077603"/>
    </source>
</evidence>
<dbReference type="EMBL" id="CP015614">
    <property type="protein sequence ID" value="ANF54274.1"/>
    <property type="molecule type" value="Genomic_DNA"/>
</dbReference>
<dbReference type="OrthoDB" id="7595472at2"/>
<keyword evidence="2" id="KW-1185">Reference proteome</keyword>
<dbReference type="eggNOG" id="ENOG50336EX">
    <property type="taxonomic scope" value="Bacteria"/>
</dbReference>
<dbReference type="AlphaFoldDB" id="A0A172Y4X2"/>
<protein>
    <submittedName>
        <fullName evidence="1">Uncharacterized protein</fullName>
    </submittedName>
</protein>
<name>A0A172Y4X2_9CAUL</name>
<proteinExistence type="predicted"/>
<reference evidence="1 2" key="1">
    <citation type="journal article" date="2014" name="Genome Announc.">
        <title>Genome Sequence of a Promising Hydrogen-Producing Facultative Anaerobic Bacterium, Brevundimonas naejangsanensis Strain B1.</title>
        <authorList>
            <person name="Su H."/>
            <person name="Zhang T."/>
            <person name="Bao M."/>
            <person name="Jiang Y."/>
            <person name="Wang Y."/>
            <person name="Tan T."/>
        </authorList>
    </citation>
    <scope>NUCLEOTIDE SEQUENCE [LARGE SCALE GENOMIC DNA]</scope>
    <source>
        <strain evidence="1 2">B1</strain>
    </source>
</reference>
<evidence type="ECO:0000313" key="1">
    <source>
        <dbReference type="EMBL" id="ANF54274.1"/>
    </source>
</evidence>
<accession>A0A172Y4X2</accession>
<gene>
    <name evidence="1" type="ORF">DA69_05690</name>
</gene>
<dbReference type="Proteomes" id="UP000077603">
    <property type="component" value="Chromosome"/>
</dbReference>
<organism evidence="1 2">
    <name type="scientific">Brevundimonas naejangsanensis</name>
    <dbReference type="NCBI Taxonomy" id="588932"/>
    <lineage>
        <taxon>Bacteria</taxon>
        <taxon>Pseudomonadati</taxon>
        <taxon>Pseudomonadota</taxon>
        <taxon>Alphaproteobacteria</taxon>
        <taxon>Caulobacterales</taxon>
        <taxon>Caulobacteraceae</taxon>
        <taxon>Brevundimonas</taxon>
    </lineage>
</organism>
<dbReference type="KEGG" id="bne:DA69_05690"/>
<dbReference type="RefSeq" id="WP_025977027.1">
    <property type="nucleotide sequence ID" value="NZ_CAXORD010000041.1"/>
</dbReference>
<sequence>MSTTEDVVRILKEDGGYKELPKPLRVGSQDFDFTHALVAGERANDLVVVMEVRSDKRDEDLIRRVLGLTRALDVLQSKRPVTAVLTSGQTTPETLRTLSQVCRVLPIGSQIGKDADRAVRDWLSVLLPLEGPSSAEAVLVWEADLTKALAEQEDQELVAQLIQASYTNAEAVELAFAASIRAAVLPVLDEESAA</sequence>
<dbReference type="STRING" id="588932.DA69_05690"/>